<dbReference type="InterPro" id="IPR011011">
    <property type="entry name" value="Znf_FYVE_PHD"/>
</dbReference>
<dbReference type="PANTHER" id="PTHR10773:SF19">
    <property type="match status" value="1"/>
</dbReference>
<dbReference type="EMBL" id="CAKOFQ010007384">
    <property type="protein sequence ID" value="CAH1999947.1"/>
    <property type="molecule type" value="Genomic_DNA"/>
</dbReference>
<dbReference type="SUPFAM" id="SSF57903">
    <property type="entry name" value="FYVE/PHD zinc finger"/>
    <property type="match status" value="1"/>
</dbReference>
<protein>
    <recommendedName>
        <fullName evidence="2">DUF7869 domain-containing protein</fullName>
    </recommendedName>
</protein>
<accession>A0A9P0LJP5</accession>
<dbReference type="PANTHER" id="PTHR10773">
    <property type="entry name" value="DNA-DIRECTED RNA POLYMERASES I, II, AND III SUBUNIT RPABC2"/>
    <property type="match status" value="1"/>
</dbReference>
<dbReference type="Proteomes" id="UP001152888">
    <property type="component" value="Unassembled WGS sequence"/>
</dbReference>
<organism evidence="3 4">
    <name type="scientific">Acanthoscelides obtectus</name>
    <name type="common">Bean weevil</name>
    <name type="synonym">Bruchus obtectus</name>
    <dbReference type="NCBI Taxonomy" id="200917"/>
    <lineage>
        <taxon>Eukaryota</taxon>
        <taxon>Metazoa</taxon>
        <taxon>Ecdysozoa</taxon>
        <taxon>Arthropoda</taxon>
        <taxon>Hexapoda</taxon>
        <taxon>Insecta</taxon>
        <taxon>Pterygota</taxon>
        <taxon>Neoptera</taxon>
        <taxon>Endopterygota</taxon>
        <taxon>Coleoptera</taxon>
        <taxon>Polyphaga</taxon>
        <taxon>Cucujiformia</taxon>
        <taxon>Chrysomeloidea</taxon>
        <taxon>Chrysomelidae</taxon>
        <taxon>Bruchinae</taxon>
        <taxon>Bruchini</taxon>
        <taxon>Acanthoscelides</taxon>
    </lineage>
</organism>
<keyword evidence="4" id="KW-1185">Reference proteome</keyword>
<feature type="region of interest" description="Disordered" evidence="1">
    <location>
        <begin position="309"/>
        <end position="416"/>
    </location>
</feature>
<feature type="domain" description="DUF7869" evidence="2">
    <location>
        <begin position="833"/>
        <end position="981"/>
    </location>
</feature>
<dbReference type="Pfam" id="PF25273">
    <property type="entry name" value="DUF7869"/>
    <property type="match status" value="1"/>
</dbReference>
<feature type="compositionally biased region" description="Basic and acidic residues" evidence="1">
    <location>
        <begin position="395"/>
        <end position="404"/>
    </location>
</feature>
<gene>
    <name evidence="3" type="ORF">ACAOBT_LOCUS25263</name>
</gene>
<reference evidence="3" key="1">
    <citation type="submission" date="2022-03" db="EMBL/GenBank/DDBJ databases">
        <authorList>
            <person name="Sayadi A."/>
        </authorList>
    </citation>
    <scope>NUCLEOTIDE SEQUENCE</scope>
</reference>
<evidence type="ECO:0000313" key="3">
    <source>
        <dbReference type="EMBL" id="CAH1999947.1"/>
    </source>
</evidence>
<sequence>MYAMPRVRQRKTTRGQADLSTYKQAYEDVKAGSSLRTAAEKNGLNHCSLFRYVRKRDAAGGDENQEVGYKAHNRVFNQEQERELSNYLTRCADIYFGLTKKDVRKLAYELTIKYDLSRPRTWDDNEMAGDEWFRMFMRRNSGLSVRVAQATSLSRATSFNRNNVDAFYDNLSTVMDRYKFEPQNIYNVDETGITTVQKPDRVIARRGARQVGSVTSDRPNPLNTNTNEAADGHIQNTYTPEDKTPTPSPSELPEMSEELSNTALSVQQLTANMSQCSQVPDRQQENITADPEPLITLPGHQSTDIVQQISPKPSTSSQSIPVLSNQTKNIPSPSTTLLFSPEAVRPLPKAPPRKSTNRGRKTRKSTIYTDTPEKEEIRREHENRLKRTKAKQVKKRLDGEEKTKRNVRNRKKNITQDESSEEEEYYCLVCVSAYSESRPREKWIQCTECKMWAHEECTKGYVNIFAFPLIFYVITMSSSESSDTEMIDRKRKKGCPETWKRNERKKARLLGSQYTTKTGKIVSKREVKADCTCKNKCMTKFTMEEKEAVLRALYEKGSKNQQDVYLHGLMECKPVVRKRPNKEAREKLRTASFSYYIRKPLEKQRVCKTAFLNLHSISNSRLQRLNRLFVSQSSPRDLRGTHNNRPHTLQPQVTSKIHHHIESFPRRTSHYSSKEIHYLDSNLNVKTMYNLFVKLHPELTKIVEYEFYLEFFKENFALKFGRPQVDVCGQCEELTTKLKDSNLNDNAKRVAAAELMVHKRRAKKFYSKLKEVTDLCHEREDVGGIVFDYVQNMPLPVIPVQEIFYYRQLWLYGFEIHDLKNDTGHFYTYHEGQAAKGPNEVCTFINDYVPKMPAEIQELHIFSDGCPGQNRNNTVIRYLLALAASKRFRKIYHYLPLRGHSFLPCDRDFGCLKRVIRKHDRIYLPEDYENMMLSCRKVKPFTVSTICYKDITDYKTWWPKYYKKTRQSSDEIKSKFTLSNYRQFTYDSSTPGYLITSDYIGGFVSQCFKLIKPKAMPTLPTNPAYSKTLPINIKKIDNLKKVLQYMSSEILEFYYHITSWETTNAECEATEAD</sequence>
<dbReference type="OrthoDB" id="7475343at2759"/>
<dbReference type="Gene3D" id="3.30.40.10">
    <property type="entry name" value="Zinc/RING finger domain, C3HC4 (zinc finger)"/>
    <property type="match status" value="1"/>
</dbReference>
<name>A0A9P0LJP5_ACAOB</name>
<evidence type="ECO:0000313" key="4">
    <source>
        <dbReference type="Proteomes" id="UP001152888"/>
    </source>
</evidence>
<evidence type="ECO:0000259" key="2">
    <source>
        <dbReference type="Pfam" id="PF25273"/>
    </source>
</evidence>
<feature type="region of interest" description="Disordered" evidence="1">
    <location>
        <begin position="206"/>
        <end position="259"/>
    </location>
</feature>
<dbReference type="AlphaFoldDB" id="A0A9P0LJP5"/>
<feature type="compositionally biased region" description="Basic residues" evidence="1">
    <location>
        <begin position="351"/>
        <end position="364"/>
    </location>
</feature>
<feature type="compositionally biased region" description="Basic and acidic residues" evidence="1">
    <location>
        <begin position="371"/>
        <end position="385"/>
    </location>
</feature>
<comment type="caution">
    <text evidence="3">The sequence shown here is derived from an EMBL/GenBank/DDBJ whole genome shotgun (WGS) entry which is preliminary data.</text>
</comment>
<dbReference type="CDD" id="cd15517">
    <property type="entry name" value="PHD_TCF19_like"/>
    <property type="match status" value="1"/>
</dbReference>
<evidence type="ECO:0000256" key="1">
    <source>
        <dbReference type="SAM" id="MobiDB-lite"/>
    </source>
</evidence>
<dbReference type="InterPro" id="IPR057191">
    <property type="entry name" value="DUF7869"/>
</dbReference>
<feature type="compositionally biased region" description="Polar residues" evidence="1">
    <location>
        <begin position="309"/>
        <end position="338"/>
    </location>
</feature>
<proteinExistence type="predicted"/>
<feature type="compositionally biased region" description="Polar residues" evidence="1">
    <location>
        <begin position="212"/>
        <end position="239"/>
    </location>
</feature>
<dbReference type="InterPro" id="IPR013083">
    <property type="entry name" value="Znf_RING/FYVE/PHD"/>
</dbReference>